<proteinExistence type="predicted"/>
<evidence type="ECO:0000256" key="1">
    <source>
        <dbReference type="SAM" id="MobiDB-lite"/>
    </source>
</evidence>
<protein>
    <submittedName>
        <fullName evidence="2">Uncharacterized protein</fullName>
    </submittedName>
</protein>
<dbReference type="PROSITE" id="PS51257">
    <property type="entry name" value="PROKAR_LIPOPROTEIN"/>
    <property type="match status" value="1"/>
</dbReference>
<feature type="compositionally biased region" description="Basic and acidic residues" evidence="1">
    <location>
        <begin position="233"/>
        <end position="279"/>
    </location>
</feature>
<organism evidence="2 3">
    <name type="scientific">Rhododendron simsii</name>
    <name type="common">Sims's rhododendron</name>
    <dbReference type="NCBI Taxonomy" id="118357"/>
    <lineage>
        <taxon>Eukaryota</taxon>
        <taxon>Viridiplantae</taxon>
        <taxon>Streptophyta</taxon>
        <taxon>Embryophyta</taxon>
        <taxon>Tracheophyta</taxon>
        <taxon>Spermatophyta</taxon>
        <taxon>Magnoliopsida</taxon>
        <taxon>eudicotyledons</taxon>
        <taxon>Gunneridae</taxon>
        <taxon>Pentapetalae</taxon>
        <taxon>asterids</taxon>
        <taxon>Ericales</taxon>
        <taxon>Ericaceae</taxon>
        <taxon>Ericoideae</taxon>
        <taxon>Rhodoreae</taxon>
        <taxon>Rhododendron</taxon>
    </lineage>
</organism>
<comment type="caution">
    <text evidence="2">The sequence shown here is derived from an EMBL/GenBank/DDBJ whole genome shotgun (WGS) entry which is preliminary data.</text>
</comment>
<sequence length="321" mass="36192">MSTRVGTSQGVKECHENPLLGVFGTLSCWLPEDRNSDIVTNLGESTIAMMFKKDPRCCGFKARKYSCLLDPSGTLGPHQSKRTEKEANYFNNLQIYASYTNGIQAKRRYIHFDEITIYSVSSRELNLWVDDAPSVRSLLGYVAVGSEYLYLDGAERAGGYHAEKRESELATRFWQVLSQILSAAASRFLPVCFWDLFCLFCSIQLLSLGVVVPVGERAKGSSKPETATATDVHPAEKKPQTRPEGEQKRQRHGSEVEEHRRRGAKEGKTERENGRDTRAVTDLSEEDEERVVVGAVTAGGRRNRAEERARVSCYIFQFHYY</sequence>
<evidence type="ECO:0000313" key="2">
    <source>
        <dbReference type="EMBL" id="KAF7143886.1"/>
    </source>
</evidence>
<dbReference type="AlphaFoldDB" id="A0A834H329"/>
<evidence type="ECO:0000313" key="3">
    <source>
        <dbReference type="Proteomes" id="UP000626092"/>
    </source>
</evidence>
<dbReference type="OrthoDB" id="1802428at2759"/>
<name>A0A834H329_RHOSS</name>
<accession>A0A834H329</accession>
<gene>
    <name evidence="2" type="ORF">RHSIM_Rhsim05G0024100</name>
</gene>
<dbReference type="EMBL" id="WJXA01000005">
    <property type="protein sequence ID" value="KAF7143886.1"/>
    <property type="molecule type" value="Genomic_DNA"/>
</dbReference>
<keyword evidence="3" id="KW-1185">Reference proteome</keyword>
<feature type="region of interest" description="Disordered" evidence="1">
    <location>
        <begin position="218"/>
        <end position="286"/>
    </location>
</feature>
<dbReference type="Proteomes" id="UP000626092">
    <property type="component" value="Unassembled WGS sequence"/>
</dbReference>
<reference evidence="2" key="1">
    <citation type="submission" date="2019-11" db="EMBL/GenBank/DDBJ databases">
        <authorList>
            <person name="Liu Y."/>
            <person name="Hou J."/>
            <person name="Li T.-Q."/>
            <person name="Guan C.-H."/>
            <person name="Wu X."/>
            <person name="Wu H.-Z."/>
            <person name="Ling F."/>
            <person name="Zhang R."/>
            <person name="Shi X.-G."/>
            <person name="Ren J.-P."/>
            <person name="Chen E.-F."/>
            <person name="Sun J.-M."/>
        </authorList>
    </citation>
    <scope>NUCLEOTIDE SEQUENCE</scope>
    <source>
        <strain evidence="2">Adult_tree_wgs_1</strain>
        <tissue evidence="2">Leaves</tissue>
    </source>
</reference>